<evidence type="ECO:0000313" key="3">
    <source>
        <dbReference type="Proteomes" id="UP000015453"/>
    </source>
</evidence>
<feature type="non-terminal residue" evidence="2">
    <location>
        <position position="587"/>
    </location>
</feature>
<dbReference type="OrthoDB" id="10022292at2759"/>
<dbReference type="GO" id="GO:0005783">
    <property type="term" value="C:endoplasmic reticulum"/>
    <property type="evidence" value="ECO:0007669"/>
    <property type="project" value="TreeGrafter"/>
</dbReference>
<dbReference type="PANTHER" id="PTHR13448">
    <property type="entry name" value="TRANSMEMBRANE PROTEIN 214"/>
    <property type="match status" value="1"/>
</dbReference>
<name>S8EEH5_9LAMI</name>
<comment type="caution">
    <text evidence="2">The sequence shown here is derived from an EMBL/GenBank/DDBJ whole genome shotgun (WGS) entry which is preliminary data.</text>
</comment>
<keyword evidence="3" id="KW-1185">Reference proteome</keyword>
<dbReference type="Proteomes" id="UP000015453">
    <property type="component" value="Unassembled WGS sequence"/>
</dbReference>
<dbReference type="Pfam" id="PF10151">
    <property type="entry name" value="TMEM214"/>
    <property type="match status" value="1"/>
</dbReference>
<evidence type="ECO:0000256" key="1">
    <source>
        <dbReference type="SAM" id="MobiDB-lite"/>
    </source>
</evidence>
<dbReference type="PANTHER" id="PTHR13448:SF14">
    <property type="entry name" value="F26K24.17 PROTEIN"/>
    <property type="match status" value="1"/>
</dbReference>
<evidence type="ECO:0000313" key="2">
    <source>
        <dbReference type="EMBL" id="EPS70947.1"/>
    </source>
</evidence>
<feature type="compositionally biased region" description="Polar residues" evidence="1">
    <location>
        <begin position="38"/>
        <end position="62"/>
    </location>
</feature>
<proteinExistence type="predicted"/>
<dbReference type="EMBL" id="AUSU01001468">
    <property type="protein sequence ID" value="EPS70947.1"/>
    <property type="molecule type" value="Genomic_DNA"/>
</dbReference>
<organism evidence="2 3">
    <name type="scientific">Genlisea aurea</name>
    <dbReference type="NCBI Taxonomy" id="192259"/>
    <lineage>
        <taxon>Eukaryota</taxon>
        <taxon>Viridiplantae</taxon>
        <taxon>Streptophyta</taxon>
        <taxon>Embryophyta</taxon>
        <taxon>Tracheophyta</taxon>
        <taxon>Spermatophyta</taxon>
        <taxon>Magnoliopsida</taxon>
        <taxon>eudicotyledons</taxon>
        <taxon>Gunneridae</taxon>
        <taxon>Pentapetalae</taxon>
        <taxon>asterids</taxon>
        <taxon>lamiids</taxon>
        <taxon>Lamiales</taxon>
        <taxon>Lentibulariaceae</taxon>
        <taxon>Genlisea</taxon>
    </lineage>
</organism>
<accession>S8EEH5</accession>
<gene>
    <name evidence="2" type="ORF">M569_03811</name>
</gene>
<reference evidence="2 3" key="1">
    <citation type="journal article" date="2013" name="BMC Genomics">
        <title>The miniature genome of a carnivorous plant Genlisea aurea contains a low number of genes and short non-coding sequences.</title>
        <authorList>
            <person name="Leushkin E.V."/>
            <person name="Sutormin R.A."/>
            <person name="Nabieva E.R."/>
            <person name="Penin A.A."/>
            <person name="Kondrashov A.S."/>
            <person name="Logacheva M.D."/>
        </authorList>
    </citation>
    <scope>NUCLEOTIDE SEQUENCE [LARGE SCALE GENOMIC DNA]</scope>
</reference>
<sequence>MEDDRSSSLNGEAVNLAEENSNGWQKVSYAKKQRSQKKNAPSDSSRALSNGSVLPSEKNSVFQGLEKHAEERRKKLGAQRAASAIYDDDDDEILTRSRNNRRKDEDEDGFSSDTEPLDDVPAVNKKEKRKKAKNPKITITEAAAKIDADDLASFLSTVSDSYEGQQDIQLMRFADYFGRAFSAVGSSQFPWVKLFRESPVAKISDVPVSYISEAVYKTSVDWINLRSPEALANFVVWALDCILADLAVQQLGSKGAKKGSQPASSKSQVAIFLVLALVLRRKPDVLISVLTNSKDISKYQSQDRLPIIIWMITQACHGDLAVGLYLWAHHILLILEGKSASNPRFRDLVLQLAERILAAPKAQGILVNNAVRKGERLVPPAALEQLLRLTFPSSSARVKSTERFEAIYPVLKGVSLAGSPGSKAMKQVSLQVQTIAVKAIGEGIPELSAESTQIFIWCLNQSPDCYRQWDKLYVDNIEVSVAILRKLTEDWKTVSSSSQQVLEETLKSFREKNQKELRGGGDTTRLALFKDADRYCRILSGRVSSGRGCFKTVAVVGIAVLGVGAVAMSPYVNSLDLSKVSVLFNPS</sequence>
<feature type="region of interest" description="Disordered" evidence="1">
    <location>
        <begin position="1"/>
        <end position="131"/>
    </location>
</feature>
<protein>
    <submittedName>
        <fullName evidence="2">Uncharacterized protein</fullName>
    </submittedName>
</protein>
<dbReference type="InterPro" id="IPR019308">
    <property type="entry name" value="TMEM214"/>
</dbReference>
<dbReference type="GO" id="GO:0005794">
    <property type="term" value="C:Golgi apparatus"/>
    <property type="evidence" value="ECO:0007669"/>
    <property type="project" value="TreeGrafter"/>
</dbReference>
<dbReference type="AlphaFoldDB" id="S8EEH5"/>
<feature type="compositionally biased region" description="Acidic residues" evidence="1">
    <location>
        <begin position="105"/>
        <end position="118"/>
    </location>
</feature>